<gene>
    <name evidence="2" type="ORF">QBC47DRAFT_379178</name>
</gene>
<reference evidence="2" key="1">
    <citation type="submission" date="2023-06" db="EMBL/GenBank/DDBJ databases">
        <title>Genome-scale phylogeny and comparative genomics of the fungal order Sordariales.</title>
        <authorList>
            <consortium name="Lawrence Berkeley National Laboratory"/>
            <person name="Hensen N."/>
            <person name="Bonometti L."/>
            <person name="Westerberg I."/>
            <person name="Brannstrom I.O."/>
            <person name="Guillou S."/>
            <person name="Cros-Aarteil S."/>
            <person name="Calhoun S."/>
            <person name="Haridas S."/>
            <person name="Kuo A."/>
            <person name="Mondo S."/>
            <person name="Pangilinan J."/>
            <person name="Riley R."/>
            <person name="Labutti K."/>
            <person name="Andreopoulos B."/>
            <person name="Lipzen A."/>
            <person name="Chen C."/>
            <person name="Yanf M."/>
            <person name="Daum C."/>
            <person name="Ng V."/>
            <person name="Clum A."/>
            <person name="Steindorff A."/>
            <person name="Ohm R."/>
            <person name="Martin F."/>
            <person name="Silar P."/>
            <person name="Natvig D."/>
            <person name="Lalanne C."/>
            <person name="Gautier V."/>
            <person name="Ament-Velasquez S.L."/>
            <person name="Kruys A."/>
            <person name="Hutchinson M.I."/>
            <person name="Powell A.J."/>
            <person name="Barry K."/>
            <person name="Miller A.N."/>
            <person name="Grigoriev I.V."/>
            <person name="Debuchy R."/>
            <person name="Gladieux P."/>
            <person name="Thoren M.H."/>
            <person name="Johannesson H."/>
        </authorList>
    </citation>
    <scope>NUCLEOTIDE SEQUENCE</scope>
    <source>
        <strain evidence="2">PSN4</strain>
    </source>
</reference>
<name>A0AAJ0BD93_9PEZI</name>
<dbReference type="AlphaFoldDB" id="A0AAJ0BD93"/>
<evidence type="ECO:0000313" key="3">
    <source>
        <dbReference type="Proteomes" id="UP001239445"/>
    </source>
</evidence>
<dbReference type="Proteomes" id="UP001239445">
    <property type="component" value="Unassembled WGS sequence"/>
</dbReference>
<dbReference type="EMBL" id="MU839832">
    <property type="protein sequence ID" value="KAK1756129.1"/>
    <property type="molecule type" value="Genomic_DNA"/>
</dbReference>
<protein>
    <submittedName>
        <fullName evidence="2">Uncharacterized protein</fullName>
    </submittedName>
</protein>
<keyword evidence="1" id="KW-0812">Transmembrane</keyword>
<accession>A0AAJ0BD93</accession>
<organism evidence="2 3">
    <name type="scientific">Echria macrotheca</name>
    <dbReference type="NCBI Taxonomy" id="438768"/>
    <lineage>
        <taxon>Eukaryota</taxon>
        <taxon>Fungi</taxon>
        <taxon>Dikarya</taxon>
        <taxon>Ascomycota</taxon>
        <taxon>Pezizomycotina</taxon>
        <taxon>Sordariomycetes</taxon>
        <taxon>Sordariomycetidae</taxon>
        <taxon>Sordariales</taxon>
        <taxon>Schizotheciaceae</taxon>
        <taxon>Echria</taxon>
    </lineage>
</organism>
<evidence type="ECO:0000256" key="1">
    <source>
        <dbReference type="SAM" id="Phobius"/>
    </source>
</evidence>
<feature type="transmembrane region" description="Helical" evidence="1">
    <location>
        <begin position="6"/>
        <end position="29"/>
    </location>
</feature>
<keyword evidence="1" id="KW-1133">Transmembrane helix</keyword>
<proteinExistence type="predicted"/>
<keyword evidence="3" id="KW-1185">Reference proteome</keyword>
<keyword evidence="1" id="KW-0472">Membrane</keyword>
<sequence>MEVTLEAIIAIVALVVALPPTVCIILGWIRRRRRRSTHNRERIPDCELAPIPRSSPIATPMYPHGGRPHHIINATLRFELGDGFGRACRLD</sequence>
<evidence type="ECO:0000313" key="2">
    <source>
        <dbReference type="EMBL" id="KAK1756129.1"/>
    </source>
</evidence>
<comment type="caution">
    <text evidence="2">The sequence shown here is derived from an EMBL/GenBank/DDBJ whole genome shotgun (WGS) entry which is preliminary data.</text>
</comment>